<reference evidence="2 3" key="1">
    <citation type="submission" date="2017-06" db="EMBL/GenBank/DDBJ databases">
        <authorList>
            <person name="Kim H.J."/>
            <person name="Triplett B.A."/>
        </authorList>
    </citation>
    <scope>NUCLEOTIDE SEQUENCE [LARGE SCALE GENOMIC DNA]</scope>
    <source>
        <strain evidence="2 3">DSM 13116</strain>
    </source>
</reference>
<dbReference type="InterPro" id="IPR052959">
    <property type="entry name" value="Inner_membrane_assoc"/>
</dbReference>
<proteinExistence type="predicted"/>
<protein>
    <submittedName>
        <fullName evidence="2">Uncharacterized membrane protein, DUF485 family</fullName>
    </submittedName>
</protein>
<dbReference type="GO" id="GO:0005886">
    <property type="term" value="C:plasma membrane"/>
    <property type="evidence" value="ECO:0007669"/>
    <property type="project" value="TreeGrafter"/>
</dbReference>
<evidence type="ECO:0000313" key="3">
    <source>
        <dbReference type="Proteomes" id="UP000198324"/>
    </source>
</evidence>
<keyword evidence="1" id="KW-1133">Transmembrane helix</keyword>
<keyword evidence="3" id="KW-1185">Reference proteome</keyword>
<evidence type="ECO:0000313" key="2">
    <source>
        <dbReference type="EMBL" id="SNR66341.1"/>
    </source>
</evidence>
<gene>
    <name evidence="2" type="ORF">SAMN04488503_0703</name>
</gene>
<dbReference type="AlphaFoldDB" id="A0A238Y6A9"/>
<organism evidence="2 3">
    <name type="scientific">Humidesulfovibrio mexicanus</name>
    <dbReference type="NCBI Taxonomy" id="147047"/>
    <lineage>
        <taxon>Bacteria</taxon>
        <taxon>Pseudomonadati</taxon>
        <taxon>Thermodesulfobacteriota</taxon>
        <taxon>Desulfovibrionia</taxon>
        <taxon>Desulfovibrionales</taxon>
        <taxon>Desulfovibrionaceae</taxon>
        <taxon>Humidesulfovibrio</taxon>
    </lineage>
</organism>
<dbReference type="PANTHER" id="PTHR38598">
    <property type="entry name" value="INNER MEMBRANE PROTEIN YJCH"/>
    <property type="match status" value="1"/>
</dbReference>
<evidence type="ECO:0000256" key="1">
    <source>
        <dbReference type="SAM" id="Phobius"/>
    </source>
</evidence>
<sequence>MKRDAQAIIDSPEFKHLVATKGTVSAILTIVMLGAYFGFILVLAFNKALLSTLMADGLSVGIPVGLFVILLAWGLTGVYVFWANDKYDGRVNAIRQALKRSE</sequence>
<dbReference type="PANTHER" id="PTHR38598:SF1">
    <property type="entry name" value="INNER MEMBRANE PROTEIN YJCH"/>
    <property type="match status" value="1"/>
</dbReference>
<keyword evidence="1" id="KW-0812">Transmembrane</keyword>
<feature type="transmembrane region" description="Helical" evidence="1">
    <location>
        <begin position="57"/>
        <end position="82"/>
    </location>
</feature>
<feature type="transmembrane region" description="Helical" evidence="1">
    <location>
        <begin position="24"/>
        <end position="45"/>
    </location>
</feature>
<keyword evidence="1" id="KW-0472">Membrane</keyword>
<dbReference type="EMBL" id="FZOC01000001">
    <property type="protein sequence ID" value="SNR66341.1"/>
    <property type="molecule type" value="Genomic_DNA"/>
</dbReference>
<dbReference type="OrthoDB" id="9799991at2"/>
<dbReference type="InterPro" id="IPR007436">
    <property type="entry name" value="DUF485"/>
</dbReference>
<dbReference type="Pfam" id="PF04341">
    <property type="entry name" value="DUF485"/>
    <property type="match status" value="1"/>
</dbReference>
<name>A0A238Y6A9_9BACT</name>
<dbReference type="RefSeq" id="WP_089271736.1">
    <property type="nucleotide sequence ID" value="NZ_FZOC01000001.1"/>
</dbReference>
<accession>A0A238Y6A9</accession>
<dbReference type="Proteomes" id="UP000198324">
    <property type="component" value="Unassembled WGS sequence"/>
</dbReference>